<organism evidence="1 2">
    <name type="scientific">Aphis craccivora</name>
    <name type="common">Cowpea aphid</name>
    <dbReference type="NCBI Taxonomy" id="307492"/>
    <lineage>
        <taxon>Eukaryota</taxon>
        <taxon>Metazoa</taxon>
        <taxon>Ecdysozoa</taxon>
        <taxon>Arthropoda</taxon>
        <taxon>Hexapoda</taxon>
        <taxon>Insecta</taxon>
        <taxon>Pterygota</taxon>
        <taxon>Neoptera</taxon>
        <taxon>Paraneoptera</taxon>
        <taxon>Hemiptera</taxon>
        <taxon>Sternorrhyncha</taxon>
        <taxon>Aphidomorpha</taxon>
        <taxon>Aphidoidea</taxon>
        <taxon>Aphididae</taxon>
        <taxon>Aphidini</taxon>
        <taxon>Aphis</taxon>
        <taxon>Aphis</taxon>
    </lineage>
</organism>
<name>A0A6G0ZDJ4_APHCR</name>
<protein>
    <submittedName>
        <fullName evidence="1">Reverse transcriptase domain-containing protein</fullName>
    </submittedName>
</protein>
<dbReference type="EMBL" id="VUJU01000666">
    <property type="protein sequence ID" value="KAF0768986.1"/>
    <property type="molecule type" value="Genomic_DNA"/>
</dbReference>
<accession>A0A6G0ZDJ4</accession>
<keyword evidence="1" id="KW-0808">Transferase</keyword>
<evidence type="ECO:0000313" key="2">
    <source>
        <dbReference type="Proteomes" id="UP000478052"/>
    </source>
</evidence>
<evidence type="ECO:0000313" key="1">
    <source>
        <dbReference type="EMBL" id="KAF0768986.1"/>
    </source>
</evidence>
<sequence length="77" mass="9126">MSSETFPKLCRFLILKIYHPQHYYEPVMEALNLNFLENKRLLADENILLKLLQGKIDAPRLLERISLQAVMAHTKFR</sequence>
<proteinExistence type="predicted"/>
<dbReference type="AlphaFoldDB" id="A0A6G0ZDJ4"/>
<keyword evidence="2" id="KW-1185">Reference proteome</keyword>
<reference evidence="1 2" key="1">
    <citation type="submission" date="2019-08" db="EMBL/GenBank/DDBJ databases">
        <title>Whole genome of Aphis craccivora.</title>
        <authorList>
            <person name="Voronova N.V."/>
            <person name="Shulinski R.S."/>
            <person name="Bandarenka Y.V."/>
            <person name="Zhorov D.G."/>
            <person name="Warner D."/>
        </authorList>
    </citation>
    <scope>NUCLEOTIDE SEQUENCE [LARGE SCALE GENOMIC DNA]</scope>
    <source>
        <strain evidence="1">180601</strain>
        <tissue evidence="1">Whole Body</tissue>
    </source>
</reference>
<keyword evidence="1" id="KW-0548">Nucleotidyltransferase</keyword>
<dbReference type="Proteomes" id="UP000478052">
    <property type="component" value="Unassembled WGS sequence"/>
</dbReference>
<dbReference type="GO" id="GO:0003964">
    <property type="term" value="F:RNA-directed DNA polymerase activity"/>
    <property type="evidence" value="ECO:0007669"/>
    <property type="project" value="UniProtKB-KW"/>
</dbReference>
<keyword evidence="1" id="KW-0695">RNA-directed DNA polymerase</keyword>
<comment type="caution">
    <text evidence="1">The sequence shown here is derived from an EMBL/GenBank/DDBJ whole genome shotgun (WGS) entry which is preliminary data.</text>
</comment>
<gene>
    <name evidence="1" type="ORF">FWK35_00015443</name>
</gene>